<dbReference type="EMBL" id="JAFLCK010000019">
    <property type="protein sequence ID" value="MBN8661331.1"/>
    <property type="molecule type" value="Genomic_DNA"/>
</dbReference>
<dbReference type="Proteomes" id="UP000664277">
    <property type="component" value="Unassembled WGS sequence"/>
</dbReference>
<feature type="signal peptide" evidence="1">
    <location>
        <begin position="1"/>
        <end position="23"/>
    </location>
</feature>
<reference evidence="2" key="1">
    <citation type="submission" date="2021-02" db="EMBL/GenBank/DDBJ databases">
        <title>Genome-Resolved Metagenomics of a Microbial Community Performing Photosynthetic Biological Nutrient Removal.</title>
        <authorList>
            <person name="Mcdaniel E.A."/>
        </authorList>
    </citation>
    <scope>NUCLEOTIDE SEQUENCE</scope>
    <source>
        <strain evidence="2">UWPOB_OBS1</strain>
    </source>
</reference>
<comment type="caution">
    <text evidence="2">The sequence shown here is derived from an EMBL/GenBank/DDBJ whole genome shotgun (WGS) entry which is preliminary data.</text>
</comment>
<gene>
    <name evidence="2" type="ORF">J0M35_13265</name>
</gene>
<sequence>MTSSQLVAVGLACLALGQPAALAQGTLLSGSVENHNALPKLIRQEPVYDFDDPDIKRPAATVPPSQSLQKAYTTKTVYKPVIQKVYVQDNRTYWQKHPKVRATALGAGVGTAAGAVTGLVSGRGVVRGGLIGAGTGAGVGLVRSSETMKRHPIVRDVASGTLVGLGLSAAATRGRKRLWQGTGVGAAVGLGYGLLKNGLR</sequence>
<evidence type="ECO:0000256" key="1">
    <source>
        <dbReference type="SAM" id="SignalP"/>
    </source>
</evidence>
<dbReference type="AlphaFoldDB" id="A0A8J7PDT3"/>
<evidence type="ECO:0008006" key="4">
    <source>
        <dbReference type="Google" id="ProtNLM"/>
    </source>
</evidence>
<protein>
    <recommendedName>
        <fullName evidence="4">Glycine zipper 2TM domain-containing protein</fullName>
    </recommendedName>
</protein>
<proteinExistence type="predicted"/>
<feature type="chain" id="PRO_5035158417" description="Glycine zipper 2TM domain-containing protein" evidence="1">
    <location>
        <begin position="24"/>
        <end position="200"/>
    </location>
</feature>
<evidence type="ECO:0000313" key="3">
    <source>
        <dbReference type="Proteomes" id="UP000664277"/>
    </source>
</evidence>
<keyword evidence="1" id="KW-0732">Signal</keyword>
<accession>A0A8J7PDT3</accession>
<name>A0A8J7PDT3_9BACT</name>
<evidence type="ECO:0000313" key="2">
    <source>
        <dbReference type="EMBL" id="MBN8661331.1"/>
    </source>
</evidence>
<organism evidence="2 3">
    <name type="scientific">Candidatus Obscuribacter phosphatis</name>
    <dbReference type="NCBI Taxonomy" id="1906157"/>
    <lineage>
        <taxon>Bacteria</taxon>
        <taxon>Bacillati</taxon>
        <taxon>Candidatus Melainabacteria</taxon>
        <taxon>Candidatus Obscuribacterales</taxon>
        <taxon>Candidatus Obscuribacteraceae</taxon>
        <taxon>Candidatus Obscuribacter</taxon>
    </lineage>
</organism>